<keyword evidence="2" id="KW-0812">Transmembrane</keyword>
<dbReference type="PANTHER" id="PTHR16502">
    <property type="entry name" value="KERATINOCYTE-ASSOCIATED TRANSMEMBRANE PROTEIN 2"/>
    <property type="match status" value="1"/>
</dbReference>
<gene>
    <name evidence="3" type="ORF">UPYG_G00184720</name>
</gene>
<feature type="compositionally biased region" description="Basic and acidic residues" evidence="1">
    <location>
        <begin position="127"/>
        <end position="157"/>
    </location>
</feature>
<feature type="region of interest" description="Disordered" evidence="1">
    <location>
        <begin position="70"/>
        <end position="92"/>
    </location>
</feature>
<feature type="transmembrane region" description="Helical" evidence="2">
    <location>
        <begin position="164"/>
        <end position="182"/>
    </location>
</feature>
<dbReference type="Proteomes" id="UP001557470">
    <property type="component" value="Unassembled WGS sequence"/>
</dbReference>
<dbReference type="InterPro" id="IPR037645">
    <property type="entry name" value="KCT2"/>
</dbReference>
<feature type="compositionally biased region" description="Polar residues" evidence="1">
    <location>
        <begin position="207"/>
        <end position="216"/>
    </location>
</feature>
<proteinExistence type="predicted"/>
<sequence>MNGLPPQCKQFAGSGVNPVFAVETRILHALFCYFAFVDLRGSLCCLKTTMRRVFQWFFVLAYFSSRVSGASEPGPNLVGANKKESNGKNKAESYTTSYKMVTVQESDAKEKPAVMATDKEEESQDQSDAKKTPEDADINEENHNESSNKSDYKSPPDDAKSSHFFAYLVCTAVLVAVLYISYHNKRKILAYCVEGQQSRSGRRPKTTEYTNLEQNL</sequence>
<evidence type="ECO:0000256" key="1">
    <source>
        <dbReference type="SAM" id="MobiDB-lite"/>
    </source>
</evidence>
<feature type="compositionally biased region" description="Basic and acidic residues" evidence="1">
    <location>
        <begin position="81"/>
        <end position="91"/>
    </location>
</feature>
<keyword evidence="2" id="KW-0472">Membrane</keyword>
<dbReference type="AlphaFoldDB" id="A0ABD0WS43"/>
<evidence type="ECO:0000256" key="2">
    <source>
        <dbReference type="SAM" id="Phobius"/>
    </source>
</evidence>
<dbReference type="EMBL" id="JAGEUA010000005">
    <property type="protein sequence ID" value="KAL0979410.1"/>
    <property type="molecule type" value="Genomic_DNA"/>
</dbReference>
<keyword evidence="2" id="KW-1133">Transmembrane helix</keyword>
<accession>A0ABD0WS43</accession>
<name>A0ABD0WS43_UMBPY</name>
<evidence type="ECO:0000313" key="3">
    <source>
        <dbReference type="EMBL" id="KAL0979410.1"/>
    </source>
</evidence>
<keyword evidence="4" id="KW-1185">Reference proteome</keyword>
<dbReference type="PANTHER" id="PTHR16502:SF0">
    <property type="entry name" value="KERATINOCYTE-ASSOCIATED TRANSMEMBRANE PROTEIN 2"/>
    <property type="match status" value="1"/>
</dbReference>
<dbReference type="Pfam" id="PF17818">
    <property type="entry name" value="KCT2"/>
    <property type="match status" value="1"/>
</dbReference>
<protein>
    <recommendedName>
        <fullName evidence="5">Trans-golgi network protein 2</fullName>
    </recommendedName>
</protein>
<reference evidence="3 4" key="1">
    <citation type="submission" date="2024-06" db="EMBL/GenBank/DDBJ databases">
        <authorList>
            <person name="Pan Q."/>
            <person name="Wen M."/>
            <person name="Jouanno E."/>
            <person name="Zahm M."/>
            <person name="Klopp C."/>
            <person name="Cabau C."/>
            <person name="Louis A."/>
            <person name="Berthelot C."/>
            <person name="Parey E."/>
            <person name="Roest Crollius H."/>
            <person name="Montfort J."/>
            <person name="Robinson-Rechavi M."/>
            <person name="Bouchez O."/>
            <person name="Lampietro C."/>
            <person name="Lopez Roques C."/>
            <person name="Donnadieu C."/>
            <person name="Postlethwait J."/>
            <person name="Bobe J."/>
            <person name="Verreycken H."/>
            <person name="Guiguen Y."/>
        </authorList>
    </citation>
    <scope>NUCLEOTIDE SEQUENCE [LARGE SCALE GENOMIC DNA]</scope>
    <source>
        <strain evidence="3">Up_M1</strain>
        <tissue evidence="3">Testis</tissue>
    </source>
</reference>
<feature type="region of interest" description="Disordered" evidence="1">
    <location>
        <begin position="106"/>
        <end position="157"/>
    </location>
</feature>
<evidence type="ECO:0008006" key="5">
    <source>
        <dbReference type="Google" id="ProtNLM"/>
    </source>
</evidence>
<feature type="region of interest" description="Disordered" evidence="1">
    <location>
        <begin position="196"/>
        <end position="216"/>
    </location>
</feature>
<organism evidence="3 4">
    <name type="scientific">Umbra pygmaea</name>
    <name type="common">Eastern mudminnow</name>
    <dbReference type="NCBI Taxonomy" id="75934"/>
    <lineage>
        <taxon>Eukaryota</taxon>
        <taxon>Metazoa</taxon>
        <taxon>Chordata</taxon>
        <taxon>Craniata</taxon>
        <taxon>Vertebrata</taxon>
        <taxon>Euteleostomi</taxon>
        <taxon>Actinopterygii</taxon>
        <taxon>Neopterygii</taxon>
        <taxon>Teleostei</taxon>
        <taxon>Protacanthopterygii</taxon>
        <taxon>Esociformes</taxon>
        <taxon>Umbridae</taxon>
        <taxon>Umbra</taxon>
    </lineage>
</organism>
<comment type="caution">
    <text evidence="3">The sequence shown here is derived from an EMBL/GenBank/DDBJ whole genome shotgun (WGS) entry which is preliminary data.</text>
</comment>
<evidence type="ECO:0000313" key="4">
    <source>
        <dbReference type="Proteomes" id="UP001557470"/>
    </source>
</evidence>